<sequence>MDKVIYNNNLGVLSESFFCLSDQGVIRTFSYAQLRKVQLHKFRDNTANVLIVLIGAVTLLCSIMVHAKPVFVIGIGLFFGMFFLFNMFLNKRYVYKIQLITQQYQPIHIKVHHEVREEAKLLVKKIKARLQPEESYLKAV</sequence>
<keyword evidence="1" id="KW-1133">Transmembrane helix</keyword>
<feature type="transmembrane region" description="Helical" evidence="1">
    <location>
        <begin position="45"/>
        <end position="65"/>
    </location>
</feature>
<feature type="transmembrane region" description="Helical" evidence="1">
    <location>
        <begin position="71"/>
        <end position="89"/>
    </location>
</feature>
<proteinExistence type="predicted"/>
<dbReference type="EMBL" id="FQVQ01000001">
    <property type="protein sequence ID" value="SHE86434.1"/>
    <property type="molecule type" value="Genomic_DNA"/>
</dbReference>
<organism evidence="2 3">
    <name type="scientific">Flavobacterium fontis</name>
    <dbReference type="NCBI Taxonomy" id="1124188"/>
    <lineage>
        <taxon>Bacteria</taxon>
        <taxon>Pseudomonadati</taxon>
        <taxon>Bacteroidota</taxon>
        <taxon>Flavobacteriia</taxon>
        <taxon>Flavobacteriales</taxon>
        <taxon>Flavobacteriaceae</taxon>
        <taxon>Flavobacterium</taxon>
    </lineage>
</organism>
<name>A0A1M4WYZ4_9FLAO</name>
<keyword evidence="1" id="KW-0472">Membrane</keyword>
<dbReference type="AlphaFoldDB" id="A0A1M4WYZ4"/>
<accession>A0A1M4WYZ4</accession>
<gene>
    <name evidence="2" type="ORF">SAMN05444377_101472</name>
</gene>
<evidence type="ECO:0000313" key="2">
    <source>
        <dbReference type="EMBL" id="SHE86434.1"/>
    </source>
</evidence>
<keyword evidence="1" id="KW-0812">Transmembrane</keyword>
<dbReference type="RefSeq" id="WP_073361144.1">
    <property type="nucleotide sequence ID" value="NZ_FQVQ01000001.1"/>
</dbReference>
<dbReference type="OrthoDB" id="9909112at2"/>
<reference evidence="2 3" key="1">
    <citation type="submission" date="2016-11" db="EMBL/GenBank/DDBJ databases">
        <authorList>
            <person name="Jaros S."/>
            <person name="Januszkiewicz K."/>
            <person name="Wedrychowicz H."/>
        </authorList>
    </citation>
    <scope>NUCLEOTIDE SEQUENCE [LARGE SCALE GENOMIC DNA]</scope>
    <source>
        <strain evidence="2 3">DSM 25660</strain>
    </source>
</reference>
<dbReference type="STRING" id="1124188.SAMN05444377_101472"/>
<protein>
    <submittedName>
        <fullName evidence="2">Uncharacterized protein</fullName>
    </submittedName>
</protein>
<evidence type="ECO:0000256" key="1">
    <source>
        <dbReference type="SAM" id="Phobius"/>
    </source>
</evidence>
<evidence type="ECO:0000313" key="3">
    <source>
        <dbReference type="Proteomes" id="UP000184147"/>
    </source>
</evidence>
<keyword evidence="3" id="KW-1185">Reference proteome</keyword>
<dbReference type="Proteomes" id="UP000184147">
    <property type="component" value="Unassembled WGS sequence"/>
</dbReference>